<dbReference type="InterPro" id="IPR013249">
    <property type="entry name" value="RNA_pol_sigma70_r4_t2"/>
</dbReference>
<accession>A0A1K1PW30</accession>
<evidence type="ECO:0000313" key="7">
    <source>
        <dbReference type="EMBL" id="SFW51839.1"/>
    </source>
</evidence>
<evidence type="ECO:0000256" key="4">
    <source>
        <dbReference type="ARBA" id="ARBA00023163"/>
    </source>
</evidence>
<dbReference type="Pfam" id="PF04542">
    <property type="entry name" value="Sigma70_r2"/>
    <property type="match status" value="1"/>
</dbReference>
<dbReference type="Gene3D" id="1.10.1740.10">
    <property type="match status" value="1"/>
</dbReference>
<dbReference type="InterPro" id="IPR007627">
    <property type="entry name" value="RNA_pol_sigma70_r2"/>
</dbReference>
<dbReference type="InterPro" id="IPR039425">
    <property type="entry name" value="RNA_pol_sigma-70-like"/>
</dbReference>
<reference evidence="7 8" key="1">
    <citation type="submission" date="2016-11" db="EMBL/GenBank/DDBJ databases">
        <authorList>
            <person name="Jaros S."/>
            <person name="Januszkiewicz K."/>
            <person name="Wedrychowicz H."/>
        </authorList>
    </citation>
    <scope>NUCLEOTIDE SEQUENCE [LARGE SCALE GENOMIC DNA]</scope>
    <source>
        <strain evidence="7 8">CGMCC 1.12145</strain>
    </source>
</reference>
<dbReference type="SUPFAM" id="SSF88659">
    <property type="entry name" value="Sigma3 and sigma4 domains of RNA polymerase sigma factors"/>
    <property type="match status" value="1"/>
</dbReference>
<dbReference type="GO" id="GO:0003677">
    <property type="term" value="F:DNA binding"/>
    <property type="evidence" value="ECO:0007669"/>
    <property type="project" value="InterPro"/>
</dbReference>
<dbReference type="PANTHER" id="PTHR43133:SF46">
    <property type="entry name" value="RNA POLYMERASE SIGMA-70 FACTOR ECF SUBFAMILY"/>
    <property type="match status" value="1"/>
</dbReference>
<dbReference type="Pfam" id="PF08281">
    <property type="entry name" value="Sigma70_r4_2"/>
    <property type="match status" value="1"/>
</dbReference>
<dbReference type="Gene3D" id="1.10.10.10">
    <property type="entry name" value="Winged helix-like DNA-binding domain superfamily/Winged helix DNA-binding domain"/>
    <property type="match status" value="1"/>
</dbReference>
<dbReference type="InterPro" id="IPR013324">
    <property type="entry name" value="RNA_pol_sigma_r3/r4-like"/>
</dbReference>
<dbReference type="SUPFAM" id="SSF88946">
    <property type="entry name" value="Sigma2 domain of RNA polymerase sigma factors"/>
    <property type="match status" value="1"/>
</dbReference>
<dbReference type="NCBIfam" id="TIGR02937">
    <property type="entry name" value="sigma70-ECF"/>
    <property type="match status" value="1"/>
</dbReference>
<dbReference type="RefSeq" id="WP_083564870.1">
    <property type="nucleotide sequence ID" value="NZ_FPJE01000010.1"/>
</dbReference>
<dbReference type="GO" id="GO:0006352">
    <property type="term" value="P:DNA-templated transcription initiation"/>
    <property type="evidence" value="ECO:0007669"/>
    <property type="project" value="InterPro"/>
</dbReference>
<evidence type="ECO:0000256" key="1">
    <source>
        <dbReference type="ARBA" id="ARBA00010641"/>
    </source>
</evidence>
<gene>
    <name evidence="7" type="ORF">SAMN02927921_02081</name>
</gene>
<dbReference type="GO" id="GO:0016987">
    <property type="term" value="F:sigma factor activity"/>
    <property type="evidence" value="ECO:0007669"/>
    <property type="project" value="UniProtKB-KW"/>
</dbReference>
<organism evidence="7 8">
    <name type="scientific">Sinomicrobium oceani</name>
    <dbReference type="NCBI Taxonomy" id="1150368"/>
    <lineage>
        <taxon>Bacteria</taxon>
        <taxon>Pseudomonadati</taxon>
        <taxon>Bacteroidota</taxon>
        <taxon>Flavobacteriia</taxon>
        <taxon>Flavobacteriales</taxon>
        <taxon>Flavobacteriaceae</taxon>
        <taxon>Sinomicrobium</taxon>
    </lineage>
</organism>
<name>A0A1K1PW30_9FLAO</name>
<dbReference type="PANTHER" id="PTHR43133">
    <property type="entry name" value="RNA POLYMERASE ECF-TYPE SIGMA FACTO"/>
    <property type="match status" value="1"/>
</dbReference>
<dbReference type="STRING" id="1150368.SAMN02927921_02081"/>
<dbReference type="OrthoDB" id="759001at2"/>
<keyword evidence="3" id="KW-0731">Sigma factor</keyword>
<dbReference type="Proteomes" id="UP000182248">
    <property type="component" value="Unassembled WGS sequence"/>
</dbReference>
<evidence type="ECO:0000259" key="6">
    <source>
        <dbReference type="Pfam" id="PF08281"/>
    </source>
</evidence>
<dbReference type="InterPro" id="IPR036388">
    <property type="entry name" value="WH-like_DNA-bd_sf"/>
</dbReference>
<keyword evidence="8" id="KW-1185">Reference proteome</keyword>
<evidence type="ECO:0000256" key="2">
    <source>
        <dbReference type="ARBA" id="ARBA00023015"/>
    </source>
</evidence>
<comment type="similarity">
    <text evidence="1">Belongs to the sigma-70 factor family. ECF subfamily.</text>
</comment>
<sequence length="192" mass="22545">MNSFKGRIIINPEDKNTTLSQHSFREIFYELYPRLYSNSLKLVRDEFVAEEIVEDAMLALWERRDKIGEIQDIKSYLYIVVRNGALAHLRKHRKESSQDITGIDIEDHDIYETYIIEEELHARLFGALKELPEKCREVFLLSCIYRMPYKEIGKELNISVNTVKSQRSRAIEILRGKLGNSSVILFFLNNLC</sequence>
<dbReference type="InterPro" id="IPR014284">
    <property type="entry name" value="RNA_pol_sigma-70_dom"/>
</dbReference>
<dbReference type="NCBIfam" id="TIGR02985">
    <property type="entry name" value="Sig70_bacteroi1"/>
    <property type="match status" value="1"/>
</dbReference>
<feature type="domain" description="RNA polymerase sigma factor 70 region 4 type 2" evidence="6">
    <location>
        <begin position="126"/>
        <end position="171"/>
    </location>
</feature>
<keyword evidence="4" id="KW-0804">Transcription</keyword>
<dbReference type="CDD" id="cd06171">
    <property type="entry name" value="Sigma70_r4"/>
    <property type="match status" value="1"/>
</dbReference>
<dbReference type="InterPro" id="IPR014327">
    <property type="entry name" value="RNA_pol_sigma70_bacteroid"/>
</dbReference>
<keyword evidence="2" id="KW-0805">Transcription regulation</keyword>
<dbReference type="EMBL" id="FPJE01000010">
    <property type="protein sequence ID" value="SFW51839.1"/>
    <property type="molecule type" value="Genomic_DNA"/>
</dbReference>
<evidence type="ECO:0000313" key="8">
    <source>
        <dbReference type="Proteomes" id="UP000182248"/>
    </source>
</evidence>
<proteinExistence type="inferred from homology"/>
<dbReference type="AlphaFoldDB" id="A0A1K1PW30"/>
<protein>
    <submittedName>
        <fullName evidence="7">RNA polymerase sigma-70 factor, ECF subfamily</fullName>
    </submittedName>
</protein>
<evidence type="ECO:0000259" key="5">
    <source>
        <dbReference type="Pfam" id="PF04542"/>
    </source>
</evidence>
<evidence type="ECO:0000256" key="3">
    <source>
        <dbReference type="ARBA" id="ARBA00023082"/>
    </source>
</evidence>
<feature type="domain" description="RNA polymerase sigma-70 region 2" evidence="5">
    <location>
        <begin position="30"/>
        <end position="94"/>
    </location>
</feature>
<dbReference type="InterPro" id="IPR013325">
    <property type="entry name" value="RNA_pol_sigma_r2"/>
</dbReference>